<comment type="subcellular location">
    <subcellularLocation>
        <location evidence="1 6">Cell membrane</location>
        <topology evidence="1 6">Peripheral membrane protein</topology>
    </subcellularLocation>
    <subcellularLocation>
        <location evidence="6">Golgi apparatus membrane</location>
        <topology evidence="6">Peripheral membrane protein</topology>
    </subcellularLocation>
    <subcellularLocation>
        <location evidence="6">Membrane</location>
        <location evidence="6">Caveola</location>
        <topology evidence="6">Peripheral membrane protein</topology>
    </subcellularLocation>
</comment>
<dbReference type="PANTHER" id="PTHR10844:SF19">
    <property type="entry name" value="CAVEOLIN-2"/>
    <property type="match status" value="1"/>
</dbReference>
<dbReference type="GO" id="GO:0005901">
    <property type="term" value="C:caveola"/>
    <property type="evidence" value="ECO:0007669"/>
    <property type="project" value="UniProtKB-SubCell"/>
</dbReference>
<organism evidence="7 8">
    <name type="scientific">Mytilus galloprovincialis</name>
    <name type="common">Mediterranean mussel</name>
    <dbReference type="NCBI Taxonomy" id="29158"/>
    <lineage>
        <taxon>Eukaryota</taxon>
        <taxon>Metazoa</taxon>
        <taxon>Spiralia</taxon>
        <taxon>Lophotrochozoa</taxon>
        <taxon>Mollusca</taxon>
        <taxon>Bivalvia</taxon>
        <taxon>Autobranchia</taxon>
        <taxon>Pteriomorphia</taxon>
        <taxon>Mytilida</taxon>
        <taxon>Mytiloidea</taxon>
        <taxon>Mytilidae</taxon>
        <taxon>Mytilinae</taxon>
        <taxon>Mytilus</taxon>
    </lineage>
</organism>
<dbReference type="Proteomes" id="UP000596742">
    <property type="component" value="Unassembled WGS sequence"/>
</dbReference>
<dbReference type="EMBL" id="UYJE01005938">
    <property type="protein sequence ID" value="VDI41708.1"/>
    <property type="molecule type" value="Genomic_DNA"/>
</dbReference>
<comment type="caution">
    <text evidence="7">The sequence shown here is derived from an EMBL/GenBank/DDBJ whole genome shotgun (WGS) entry which is preliminary data.</text>
</comment>
<evidence type="ECO:0000256" key="3">
    <source>
        <dbReference type="ARBA" id="ARBA00022475"/>
    </source>
</evidence>
<dbReference type="GO" id="GO:0000139">
    <property type="term" value="C:Golgi membrane"/>
    <property type="evidence" value="ECO:0007669"/>
    <property type="project" value="UniProtKB-SubCell"/>
</dbReference>
<dbReference type="OrthoDB" id="5917823at2759"/>
<dbReference type="PANTHER" id="PTHR10844">
    <property type="entry name" value="CAVEOLIN"/>
    <property type="match status" value="1"/>
</dbReference>
<evidence type="ECO:0000256" key="1">
    <source>
        <dbReference type="ARBA" id="ARBA00004202"/>
    </source>
</evidence>
<evidence type="ECO:0000256" key="6">
    <source>
        <dbReference type="RuleBase" id="RU000680"/>
    </source>
</evidence>
<sequence length="133" mass="15269">MAQRQLVDLEHRDPHDINDHVRVAFEDILAEPDGVHSFDIVWDCSFKCFECAKNCSYKLASALCGCCIAFYWGIEFGCLAFNCIWCTTPFLRQYSIIMGNLQKYCGITINCCCAPFFEVCGLWFSRITVYNKS</sequence>
<reference evidence="7" key="1">
    <citation type="submission" date="2018-11" db="EMBL/GenBank/DDBJ databases">
        <authorList>
            <person name="Alioto T."/>
            <person name="Alioto T."/>
        </authorList>
    </citation>
    <scope>NUCLEOTIDE SEQUENCE</scope>
</reference>
<gene>
    <name evidence="7" type="ORF">MGAL_10B076016</name>
</gene>
<dbReference type="Pfam" id="PF01146">
    <property type="entry name" value="Caveolin"/>
    <property type="match status" value="1"/>
</dbReference>
<comment type="similarity">
    <text evidence="2 6">Belongs to the caveolin family.</text>
</comment>
<dbReference type="GO" id="GO:0070836">
    <property type="term" value="P:caveola assembly"/>
    <property type="evidence" value="ECO:0007669"/>
    <property type="project" value="InterPro"/>
</dbReference>
<keyword evidence="3 6" id="KW-1003">Cell membrane</keyword>
<keyword evidence="8" id="KW-1185">Reference proteome</keyword>
<proteinExistence type="inferred from homology"/>
<comment type="function">
    <text evidence="6">May act as a scaffolding protein within caveolar membranes. Interacts directly with G-protein alpha subunits and can functionally regulate their activity.</text>
</comment>
<name>A0A8B6F1Q3_MYTGA</name>
<evidence type="ECO:0000256" key="4">
    <source>
        <dbReference type="ARBA" id="ARBA00023034"/>
    </source>
</evidence>
<dbReference type="AlphaFoldDB" id="A0A8B6F1Q3"/>
<evidence type="ECO:0000313" key="8">
    <source>
        <dbReference type="Proteomes" id="UP000596742"/>
    </source>
</evidence>
<dbReference type="InterPro" id="IPR001612">
    <property type="entry name" value="Caveolin"/>
</dbReference>
<dbReference type="GO" id="GO:0060090">
    <property type="term" value="F:molecular adaptor activity"/>
    <property type="evidence" value="ECO:0007669"/>
    <property type="project" value="TreeGrafter"/>
</dbReference>
<keyword evidence="5 6" id="KW-0472">Membrane</keyword>
<evidence type="ECO:0000313" key="7">
    <source>
        <dbReference type="EMBL" id="VDI41708.1"/>
    </source>
</evidence>
<accession>A0A8B6F1Q3</accession>
<keyword evidence="4 6" id="KW-0333">Golgi apparatus</keyword>
<evidence type="ECO:0000256" key="2">
    <source>
        <dbReference type="ARBA" id="ARBA00010988"/>
    </source>
</evidence>
<protein>
    <recommendedName>
        <fullName evidence="6">Caveolin</fullName>
    </recommendedName>
</protein>
<evidence type="ECO:0000256" key="5">
    <source>
        <dbReference type="ARBA" id="ARBA00023136"/>
    </source>
</evidence>